<sequence length="181" mass="20703">MSAPAHKVYPPTGVPYSTYTFCGKNLLHVNRAIKAIRRNDFKTLDLMLKTNPSIIKGGTRKPIIFYAIKYQKHNCLDTILQNDGIKHLSRAEVISWLSIYFNINVYTTWKTTVPASSWDDLSVMLRYAVSDNYMGAKNMGKIEAMLWYGACPDKDCGYPFTAREYAVKFNVPCVHLFRDCI</sequence>
<organism evidence="1">
    <name type="scientific">viral metagenome</name>
    <dbReference type="NCBI Taxonomy" id="1070528"/>
    <lineage>
        <taxon>unclassified sequences</taxon>
        <taxon>metagenomes</taxon>
        <taxon>organismal metagenomes</taxon>
    </lineage>
</organism>
<name>A0A6C0LT92_9ZZZZ</name>
<proteinExistence type="predicted"/>
<dbReference type="EMBL" id="MN740559">
    <property type="protein sequence ID" value="QHU33600.1"/>
    <property type="molecule type" value="Genomic_DNA"/>
</dbReference>
<dbReference type="AlphaFoldDB" id="A0A6C0LT92"/>
<accession>A0A6C0LT92</accession>
<evidence type="ECO:0000313" key="1">
    <source>
        <dbReference type="EMBL" id="QHU33600.1"/>
    </source>
</evidence>
<reference evidence="1" key="1">
    <citation type="journal article" date="2020" name="Nature">
        <title>Giant virus diversity and host interactions through global metagenomics.</title>
        <authorList>
            <person name="Schulz F."/>
            <person name="Roux S."/>
            <person name="Paez-Espino D."/>
            <person name="Jungbluth S."/>
            <person name="Walsh D.A."/>
            <person name="Denef V.J."/>
            <person name="McMahon K.D."/>
            <person name="Konstantinidis K.T."/>
            <person name="Eloe-Fadrosh E.A."/>
            <person name="Kyrpides N.C."/>
            <person name="Woyke T."/>
        </authorList>
    </citation>
    <scope>NUCLEOTIDE SEQUENCE</scope>
    <source>
        <strain evidence="1">GVMAG-S-1016704-121</strain>
    </source>
</reference>
<protein>
    <submittedName>
        <fullName evidence="1">Uncharacterized protein</fullName>
    </submittedName>
</protein>